<evidence type="ECO:0000313" key="8">
    <source>
        <dbReference type="EMBL" id="PYH94520.1"/>
    </source>
</evidence>
<dbReference type="STRING" id="1448320.A0A319DAX9"/>
<feature type="compositionally biased region" description="Polar residues" evidence="6">
    <location>
        <begin position="740"/>
        <end position="749"/>
    </location>
</feature>
<dbReference type="OrthoDB" id="3014581at2759"/>
<evidence type="ECO:0000313" key="9">
    <source>
        <dbReference type="Proteomes" id="UP000247810"/>
    </source>
</evidence>
<name>A0A319DAX9_9EURO</name>
<dbReference type="EMBL" id="KZ825869">
    <property type="protein sequence ID" value="PYH94520.1"/>
    <property type="molecule type" value="Genomic_DNA"/>
</dbReference>
<feature type="compositionally biased region" description="Basic and acidic residues" evidence="6">
    <location>
        <begin position="626"/>
        <end position="641"/>
    </location>
</feature>
<dbReference type="CDD" id="cd00067">
    <property type="entry name" value="GAL4"/>
    <property type="match status" value="1"/>
</dbReference>
<feature type="region of interest" description="Disordered" evidence="6">
    <location>
        <begin position="1"/>
        <end position="24"/>
    </location>
</feature>
<comment type="subcellular location">
    <subcellularLocation>
        <location evidence="1">Nucleus</location>
    </subcellularLocation>
</comment>
<protein>
    <recommendedName>
        <fullName evidence="7">Zn(2)-C6 fungal-type domain-containing protein</fullName>
    </recommendedName>
</protein>
<dbReference type="CDD" id="cd12148">
    <property type="entry name" value="fungal_TF_MHR"/>
    <property type="match status" value="1"/>
</dbReference>
<proteinExistence type="predicted"/>
<dbReference type="AlphaFoldDB" id="A0A319DAX9"/>
<evidence type="ECO:0000256" key="2">
    <source>
        <dbReference type="ARBA" id="ARBA00023015"/>
    </source>
</evidence>
<organism evidence="8 9">
    <name type="scientific">Aspergillus ellipticus CBS 707.79</name>
    <dbReference type="NCBI Taxonomy" id="1448320"/>
    <lineage>
        <taxon>Eukaryota</taxon>
        <taxon>Fungi</taxon>
        <taxon>Dikarya</taxon>
        <taxon>Ascomycota</taxon>
        <taxon>Pezizomycotina</taxon>
        <taxon>Eurotiomycetes</taxon>
        <taxon>Eurotiomycetidae</taxon>
        <taxon>Eurotiales</taxon>
        <taxon>Aspergillaceae</taxon>
        <taxon>Aspergillus</taxon>
        <taxon>Aspergillus subgen. Circumdati</taxon>
    </lineage>
</organism>
<keyword evidence="9" id="KW-1185">Reference proteome</keyword>
<evidence type="ECO:0000259" key="7">
    <source>
        <dbReference type="PROSITE" id="PS50048"/>
    </source>
</evidence>
<dbReference type="GO" id="GO:0003677">
    <property type="term" value="F:DNA binding"/>
    <property type="evidence" value="ECO:0007669"/>
    <property type="project" value="UniProtKB-KW"/>
</dbReference>
<dbReference type="VEuPathDB" id="FungiDB:BO71DRAFT_398799"/>
<dbReference type="GO" id="GO:0000981">
    <property type="term" value="F:DNA-binding transcription factor activity, RNA polymerase II-specific"/>
    <property type="evidence" value="ECO:0007669"/>
    <property type="project" value="InterPro"/>
</dbReference>
<dbReference type="Gene3D" id="4.10.240.10">
    <property type="entry name" value="Zn(2)-C6 fungal-type DNA-binding domain"/>
    <property type="match status" value="1"/>
</dbReference>
<evidence type="ECO:0000256" key="4">
    <source>
        <dbReference type="ARBA" id="ARBA00023163"/>
    </source>
</evidence>
<keyword evidence="3" id="KW-0238">DNA-binding</keyword>
<dbReference type="GO" id="GO:0005634">
    <property type="term" value="C:nucleus"/>
    <property type="evidence" value="ECO:0007669"/>
    <property type="project" value="UniProtKB-SubCell"/>
</dbReference>
<dbReference type="Pfam" id="PF00172">
    <property type="entry name" value="Zn_clus"/>
    <property type="match status" value="1"/>
</dbReference>
<dbReference type="InterPro" id="IPR001138">
    <property type="entry name" value="Zn2Cys6_DnaBD"/>
</dbReference>
<dbReference type="SUPFAM" id="SSF57701">
    <property type="entry name" value="Zn2/Cys6 DNA-binding domain"/>
    <property type="match status" value="1"/>
</dbReference>
<dbReference type="Proteomes" id="UP000247810">
    <property type="component" value="Unassembled WGS sequence"/>
</dbReference>
<keyword evidence="2" id="KW-0805">Transcription regulation</keyword>
<feature type="region of interest" description="Disordered" evidence="6">
    <location>
        <begin position="59"/>
        <end position="98"/>
    </location>
</feature>
<dbReference type="GO" id="GO:0009893">
    <property type="term" value="P:positive regulation of metabolic process"/>
    <property type="evidence" value="ECO:0007669"/>
    <property type="project" value="UniProtKB-ARBA"/>
</dbReference>
<gene>
    <name evidence="8" type="ORF">BO71DRAFT_398799</name>
</gene>
<dbReference type="GO" id="GO:0008270">
    <property type="term" value="F:zinc ion binding"/>
    <property type="evidence" value="ECO:0007669"/>
    <property type="project" value="InterPro"/>
</dbReference>
<evidence type="ECO:0000256" key="6">
    <source>
        <dbReference type="SAM" id="MobiDB-lite"/>
    </source>
</evidence>
<feature type="domain" description="Zn(2)-C6 fungal-type" evidence="7">
    <location>
        <begin position="28"/>
        <end position="59"/>
    </location>
</feature>
<dbReference type="PROSITE" id="PS00463">
    <property type="entry name" value="ZN2_CY6_FUNGAL_1"/>
    <property type="match status" value="1"/>
</dbReference>
<dbReference type="PANTHER" id="PTHR31001:SF90">
    <property type="entry name" value="CENTROMERE DNA-BINDING PROTEIN COMPLEX CBF3 SUBUNIT B"/>
    <property type="match status" value="1"/>
</dbReference>
<dbReference type="PANTHER" id="PTHR31001">
    <property type="entry name" value="UNCHARACTERIZED TRANSCRIPTIONAL REGULATORY PROTEIN"/>
    <property type="match status" value="1"/>
</dbReference>
<accession>A0A319DAX9</accession>
<feature type="region of interest" description="Disordered" evidence="6">
    <location>
        <begin position="740"/>
        <end position="764"/>
    </location>
</feature>
<evidence type="ECO:0000256" key="5">
    <source>
        <dbReference type="ARBA" id="ARBA00023242"/>
    </source>
</evidence>
<reference evidence="8 9" key="1">
    <citation type="submission" date="2018-02" db="EMBL/GenBank/DDBJ databases">
        <title>The genomes of Aspergillus section Nigri reveals drivers in fungal speciation.</title>
        <authorList>
            <consortium name="DOE Joint Genome Institute"/>
            <person name="Vesth T.C."/>
            <person name="Nybo J."/>
            <person name="Theobald S."/>
            <person name="Brandl J."/>
            <person name="Frisvad J.C."/>
            <person name="Nielsen K.F."/>
            <person name="Lyhne E.K."/>
            <person name="Kogle M.E."/>
            <person name="Kuo A."/>
            <person name="Riley R."/>
            <person name="Clum A."/>
            <person name="Nolan M."/>
            <person name="Lipzen A."/>
            <person name="Salamov A."/>
            <person name="Henrissat B."/>
            <person name="Wiebenga A."/>
            <person name="De vries R.P."/>
            <person name="Grigoriev I.V."/>
            <person name="Mortensen U.H."/>
            <person name="Andersen M.R."/>
            <person name="Baker S.E."/>
        </authorList>
    </citation>
    <scope>NUCLEOTIDE SEQUENCE [LARGE SCALE GENOMIC DNA]</scope>
    <source>
        <strain evidence="8 9">CBS 707.79</strain>
    </source>
</reference>
<evidence type="ECO:0000256" key="3">
    <source>
        <dbReference type="ARBA" id="ARBA00023125"/>
    </source>
</evidence>
<keyword evidence="4" id="KW-0804">Transcription</keyword>
<dbReference type="InterPro" id="IPR050613">
    <property type="entry name" value="Sec_Metabolite_Reg"/>
</dbReference>
<keyword evidence="5" id="KW-0539">Nucleus</keyword>
<dbReference type="PROSITE" id="PS50048">
    <property type="entry name" value="ZN2_CY6_FUNGAL_2"/>
    <property type="match status" value="1"/>
</dbReference>
<sequence>MAVPRSRTRESPQAPSASETGPRKLTLSCSRCRASKLKCDRQEPCVECVKRNIGHLCTKDKRQPRAKRAKVHHRTGPDSPNRTAASHASRSREVETEETVQILENLVEGAALDHVSAGAGHPASCSIAADSPNPYWSSTVSRRREEQLALLREIVDALPETDLIPPLVEVFVTRCQGPLGNVVHTPAFMHQATVLYECLSHSTTEDKAMALLSGTSMDVLACHLMALVLGLAFHPAPTILGWSSTPLALRVGDLRASDVHFNAWRSLALRCLPGAVSLFCRSIASLQAAVMLLLDGHEDPETLDAILVTAIAGAQKLGLHRLGEAKPTAASGSAMDAGLALAEMPQVRTEVGIRIWWALVMRDWSRGQALGYYSTHPSQFNTRRPLHINDDDLCQLADVSGQIPERPRSEFATLSYTVHALDIAALVRESMDLRGPGRPDPPVSPKVYKHLNRKYERFVTRLPSHFRLGTTMGLTATGPLAAIPVQRWLLHQQLWSLFLRLHRGSLSSPDGRMSCQLLAQNIISMQAQIQSRCTVCSALSAGETQLFNAAAVLVTDLIFSARSDGASGSQLARLMARDKVREAVELLRVRSEVDFSQPLGASHQERTKAAYRSMTALEALMKLEEEMSDRSENEAGDRRASNAEQSLRSSIIDALRSVQETTGAVAQNGDSILESSASFDFDTGFPFPMAIEGLDELDVLPVLSNDACNIWQFLDFDLCAAPVSKQADLPFTGLMPVTPSSGLDPSWSGTGAPDLGGSEQTAGW</sequence>
<feature type="compositionally biased region" description="Basic residues" evidence="6">
    <location>
        <begin position="64"/>
        <end position="74"/>
    </location>
</feature>
<feature type="compositionally biased region" description="Polar residues" evidence="6">
    <location>
        <begin position="78"/>
        <end position="88"/>
    </location>
</feature>
<dbReference type="SMART" id="SM00066">
    <property type="entry name" value="GAL4"/>
    <property type="match status" value="1"/>
</dbReference>
<dbReference type="InterPro" id="IPR036864">
    <property type="entry name" value="Zn2-C6_fun-type_DNA-bd_sf"/>
</dbReference>
<feature type="region of interest" description="Disordered" evidence="6">
    <location>
        <begin position="626"/>
        <end position="645"/>
    </location>
</feature>
<evidence type="ECO:0000256" key="1">
    <source>
        <dbReference type="ARBA" id="ARBA00004123"/>
    </source>
</evidence>